<dbReference type="EC" id="2.7.4.1" evidence="2"/>
<sequence>REAGRHLAEMQFSRRSGDHRRPIRREPSRGADRHCRAGHLLSPARAERPFGQYPCQIDRRAFSRTHPHLRLRQWSRPAEPEGARLHLVSRSDAAQPRPPGRGAPADPESHRAPAGARPDHARKSSRQSAELEAITIGSERADCAGPRRGSVQRPQIFHDQPEPFRPRPVTQDLQPQITDEAWTAFL</sequence>
<feature type="compositionally biased region" description="Basic and acidic residues" evidence="1">
    <location>
        <begin position="107"/>
        <end position="122"/>
    </location>
</feature>
<feature type="region of interest" description="Disordered" evidence="1">
    <location>
        <begin position="1"/>
        <end position="48"/>
    </location>
</feature>
<gene>
    <name evidence="2" type="ORF">AVDCRST_MAG90-1035</name>
</gene>
<evidence type="ECO:0000313" key="2">
    <source>
        <dbReference type="EMBL" id="CAA9321560.1"/>
    </source>
</evidence>
<feature type="non-terminal residue" evidence="2">
    <location>
        <position position="186"/>
    </location>
</feature>
<name>A0A6J4L3J0_9HYPH</name>
<protein>
    <submittedName>
        <fullName evidence="2">Polyphosphate kinase</fullName>
        <ecNumber evidence="2">2.7.4.1</ecNumber>
    </submittedName>
</protein>
<reference evidence="2" key="1">
    <citation type="submission" date="2020-02" db="EMBL/GenBank/DDBJ databases">
        <authorList>
            <person name="Meier V. D."/>
        </authorList>
    </citation>
    <scope>NUCLEOTIDE SEQUENCE</scope>
    <source>
        <strain evidence="2">AVDCRST_MAG90</strain>
    </source>
</reference>
<feature type="region of interest" description="Disordered" evidence="1">
    <location>
        <begin position="72"/>
        <end position="174"/>
    </location>
</feature>
<accession>A0A6J4L3J0</accession>
<feature type="compositionally biased region" description="Basic and acidic residues" evidence="1">
    <location>
        <begin position="15"/>
        <end position="35"/>
    </location>
</feature>
<dbReference type="EMBL" id="CADCUC010000197">
    <property type="protein sequence ID" value="CAA9321560.1"/>
    <property type="molecule type" value="Genomic_DNA"/>
</dbReference>
<dbReference type="AlphaFoldDB" id="A0A6J4L3J0"/>
<dbReference type="GO" id="GO:0008976">
    <property type="term" value="F:polyphosphate kinase activity"/>
    <property type="evidence" value="ECO:0007669"/>
    <property type="project" value="UniProtKB-EC"/>
</dbReference>
<feature type="non-terminal residue" evidence="2">
    <location>
        <position position="1"/>
    </location>
</feature>
<organism evidence="2">
    <name type="scientific">uncultured Microvirga sp</name>
    <dbReference type="NCBI Taxonomy" id="412392"/>
    <lineage>
        <taxon>Bacteria</taxon>
        <taxon>Pseudomonadati</taxon>
        <taxon>Pseudomonadota</taxon>
        <taxon>Alphaproteobacteria</taxon>
        <taxon>Hyphomicrobiales</taxon>
        <taxon>Methylobacteriaceae</taxon>
        <taxon>Microvirga</taxon>
        <taxon>environmental samples</taxon>
    </lineage>
</organism>
<proteinExistence type="predicted"/>
<keyword evidence="2" id="KW-0418">Kinase</keyword>
<keyword evidence="2" id="KW-0808">Transferase</keyword>
<evidence type="ECO:0000256" key="1">
    <source>
        <dbReference type="SAM" id="MobiDB-lite"/>
    </source>
</evidence>